<gene>
    <name evidence="2" type="ORF">pdul_cds_451</name>
</gene>
<evidence type="ECO:0000313" key="2">
    <source>
        <dbReference type="EMBL" id="AGO82517.1"/>
    </source>
</evidence>
<sequence length="90" mass="9570">MAETESHRESAVDGADTLADGAGAAIRKPDRDQTHGAEMPTIDFGHATAARLRECRRSGAWIRMRDGRKVAYPLGGLASLHGRSPAGDTI</sequence>
<dbReference type="Proteomes" id="UP000201566">
    <property type="component" value="Segment"/>
</dbReference>
<evidence type="ECO:0000313" key="3">
    <source>
        <dbReference type="Proteomes" id="UP000201566"/>
    </source>
</evidence>
<proteinExistence type="predicted"/>
<reference evidence="2 3" key="1">
    <citation type="journal article" date="2013" name="Science">
        <title>Pandoraviruses: amoeba viruses with genomes up to 2.5 Mb reaching that of parasitic eukaryotes.</title>
        <authorList>
            <person name="Philippe N."/>
            <person name="Legendre M."/>
            <person name="Doutre G."/>
            <person name="Coute Y."/>
            <person name="Poirot O."/>
            <person name="Lescot M."/>
            <person name="Arslan D."/>
            <person name="Seltzer V."/>
            <person name="Bertaux L."/>
            <person name="Bruley C."/>
            <person name="Garin J."/>
            <person name="Claverie J.M."/>
            <person name="Abergel C."/>
        </authorList>
    </citation>
    <scope>NUCLEOTIDE SEQUENCE [LARGE SCALE GENOMIC DNA]</scope>
    <source>
        <strain evidence="2">Melbourne</strain>
    </source>
</reference>
<evidence type="ECO:0000256" key="1">
    <source>
        <dbReference type="SAM" id="MobiDB-lite"/>
    </source>
</evidence>
<dbReference type="EMBL" id="KC977570">
    <property type="protein sequence ID" value="AGO82517.1"/>
    <property type="molecule type" value="Genomic_DNA"/>
</dbReference>
<protein>
    <submittedName>
        <fullName evidence="2">Uncharacterized protein</fullName>
    </submittedName>
</protein>
<dbReference type="RefSeq" id="YP_008319186.1">
    <property type="nucleotide sequence ID" value="NC_021858.1"/>
</dbReference>
<organism evidence="2 3">
    <name type="scientific">Pandoravirus dulcis</name>
    <dbReference type="NCBI Taxonomy" id="1349409"/>
    <lineage>
        <taxon>Viruses</taxon>
        <taxon>Pandoravirus</taxon>
    </lineage>
</organism>
<accession>S4VQI1</accession>
<dbReference type="GeneID" id="16513062"/>
<feature type="compositionally biased region" description="Basic and acidic residues" evidence="1">
    <location>
        <begin position="1"/>
        <end position="11"/>
    </location>
</feature>
<feature type="compositionally biased region" description="Low complexity" evidence="1">
    <location>
        <begin position="12"/>
        <end position="25"/>
    </location>
</feature>
<dbReference type="KEGG" id="vg:16513062"/>
<name>S4VQI1_9VIRU</name>
<feature type="region of interest" description="Disordered" evidence="1">
    <location>
        <begin position="1"/>
        <end position="43"/>
    </location>
</feature>